<evidence type="ECO:0000256" key="6">
    <source>
        <dbReference type="SAM" id="Phobius"/>
    </source>
</evidence>
<evidence type="ECO:0000256" key="5">
    <source>
        <dbReference type="SAM" id="MobiDB-lite"/>
    </source>
</evidence>
<dbReference type="PANTHER" id="PTHR23501">
    <property type="entry name" value="MAJOR FACILITATOR SUPERFAMILY"/>
    <property type="match status" value="1"/>
</dbReference>
<feature type="transmembrane region" description="Helical" evidence="6">
    <location>
        <begin position="506"/>
        <end position="529"/>
    </location>
</feature>
<reference evidence="8 9" key="1">
    <citation type="submission" date="2015-07" db="EMBL/GenBank/DDBJ databases">
        <title>Comparative genomics of the Sigatoka disease complex on banana suggests a link between parallel evolutionary changes in Pseudocercospora fijiensis and Pseudocercospora eumusae and increased virulence on the banana host.</title>
        <authorList>
            <person name="Chang T.-C."/>
            <person name="Salvucci A."/>
            <person name="Crous P.W."/>
            <person name="Stergiopoulos I."/>
        </authorList>
    </citation>
    <scope>NUCLEOTIDE SEQUENCE [LARGE SCALE GENOMIC DNA]</scope>
    <source>
        <strain evidence="8 9">CBS 114824</strain>
    </source>
</reference>
<name>A0A139HXB1_9PEZI</name>
<dbReference type="GO" id="GO:0022857">
    <property type="term" value="F:transmembrane transporter activity"/>
    <property type="evidence" value="ECO:0007669"/>
    <property type="project" value="InterPro"/>
</dbReference>
<gene>
    <name evidence="8" type="ORF">AC578_2466</name>
</gene>
<dbReference type="PANTHER" id="PTHR23501:SF201">
    <property type="entry name" value="MFS AFLATOXIN EFFLUX PUMP"/>
    <property type="match status" value="1"/>
</dbReference>
<evidence type="ECO:0000256" key="2">
    <source>
        <dbReference type="ARBA" id="ARBA00022692"/>
    </source>
</evidence>
<feature type="transmembrane region" description="Helical" evidence="6">
    <location>
        <begin position="581"/>
        <end position="601"/>
    </location>
</feature>
<feature type="transmembrane region" description="Helical" evidence="6">
    <location>
        <begin position="151"/>
        <end position="174"/>
    </location>
</feature>
<feature type="transmembrane region" description="Helical" evidence="6">
    <location>
        <begin position="341"/>
        <end position="362"/>
    </location>
</feature>
<dbReference type="FunFam" id="1.20.1250.20:FF:000196">
    <property type="entry name" value="MFS toxin efflux pump (AflT)"/>
    <property type="match status" value="1"/>
</dbReference>
<keyword evidence="2 6" id="KW-0812">Transmembrane</keyword>
<dbReference type="EMBL" id="LFZN01000003">
    <property type="protein sequence ID" value="KXT07096.1"/>
    <property type="molecule type" value="Genomic_DNA"/>
</dbReference>
<feature type="transmembrane region" description="Helical" evidence="6">
    <location>
        <begin position="441"/>
        <end position="463"/>
    </location>
</feature>
<dbReference type="GO" id="GO:0005886">
    <property type="term" value="C:plasma membrane"/>
    <property type="evidence" value="ECO:0007669"/>
    <property type="project" value="TreeGrafter"/>
</dbReference>
<evidence type="ECO:0000256" key="1">
    <source>
        <dbReference type="ARBA" id="ARBA00004141"/>
    </source>
</evidence>
<accession>A0A139HXB1</accession>
<feature type="transmembrane region" description="Helical" evidence="6">
    <location>
        <begin position="415"/>
        <end position="435"/>
    </location>
</feature>
<feature type="transmembrane region" description="Helical" evidence="6">
    <location>
        <begin position="211"/>
        <end position="233"/>
    </location>
</feature>
<feature type="region of interest" description="Disordered" evidence="5">
    <location>
        <begin position="1"/>
        <end position="109"/>
    </location>
</feature>
<dbReference type="Pfam" id="PF07690">
    <property type="entry name" value="MFS_1"/>
    <property type="match status" value="1"/>
</dbReference>
<feature type="compositionally biased region" description="Basic and acidic residues" evidence="5">
    <location>
        <begin position="87"/>
        <end position="100"/>
    </location>
</feature>
<feature type="transmembrane region" description="Helical" evidence="6">
    <location>
        <begin position="180"/>
        <end position="199"/>
    </location>
</feature>
<keyword evidence="9" id="KW-1185">Reference proteome</keyword>
<dbReference type="InterPro" id="IPR011701">
    <property type="entry name" value="MFS"/>
</dbReference>
<dbReference type="InterPro" id="IPR036259">
    <property type="entry name" value="MFS_trans_sf"/>
</dbReference>
<protein>
    <recommendedName>
        <fullName evidence="7">Major facilitator superfamily (MFS) profile domain-containing protein</fullName>
    </recommendedName>
</protein>
<dbReference type="Gene3D" id="1.20.1250.20">
    <property type="entry name" value="MFS general substrate transporter like domains"/>
    <property type="match status" value="1"/>
</dbReference>
<dbReference type="AlphaFoldDB" id="A0A139HXB1"/>
<dbReference type="CDD" id="cd17502">
    <property type="entry name" value="MFS_Azr1_MDR_like"/>
    <property type="match status" value="1"/>
</dbReference>
<keyword evidence="3 6" id="KW-1133">Transmembrane helix</keyword>
<feature type="transmembrane region" description="Helical" evidence="6">
    <location>
        <begin position="382"/>
        <end position="403"/>
    </location>
</feature>
<evidence type="ECO:0000313" key="9">
    <source>
        <dbReference type="Proteomes" id="UP000070133"/>
    </source>
</evidence>
<evidence type="ECO:0000256" key="4">
    <source>
        <dbReference type="ARBA" id="ARBA00023136"/>
    </source>
</evidence>
<proteinExistence type="predicted"/>
<evidence type="ECO:0000256" key="3">
    <source>
        <dbReference type="ARBA" id="ARBA00022989"/>
    </source>
</evidence>
<dbReference type="OrthoDB" id="10021397at2759"/>
<dbReference type="PROSITE" id="PS50850">
    <property type="entry name" value="MFS"/>
    <property type="match status" value="1"/>
</dbReference>
<comment type="caution">
    <text evidence="8">The sequence shown here is derived from an EMBL/GenBank/DDBJ whole genome shotgun (WGS) entry which is preliminary data.</text>
</comment>
<feature type="compositionally biased region" description="Polar residues" evidence="5">
    <location>
        <begin position="31"/>
        <end position="56"/>
    </location>
</feature>
<evidence type="ECO:0000259" key="7">
    <source>
        <dbReference type="PROSITE" id="PS50850"/>
    </source>
</evidence>
<dbReference type="Proteomes" id="UP000070133">
    <property type="component" value="Unassembled WGS sequence"/>
</dbReference>
<feature type="transmembrane region" description="Helical" evidence="6">
    <location>
        <begin position="310"/>
        <end position="329"/>
    </location>
</feature>
<dbReference type="InterPro" id="IPR020846">
    <property type="entry name" value="MFS_dom"/>
</dbReference>
<keyword evidence="4 6" id="KW-0472">Membrane</keyword>
<feature type="transmembrane region" description="Helical" evidence="6">
    <location>
        <begin position="239"/>
        <end position="257"/>
    </location>
</feature>
<feature type="transmembrane region" description="Helical" evidence="6">
    <location>
        <begin position="475"/>
        <end position="494"/>
    </location>
</feature>
<organism evidence="8 9">
    <name type="scientific">Pseudocercospora eumusae</name>
    <dbReference type="NCBI Taxonomy" id="321146"/>
    <lineage>
        <taxon>Eukaryota</taxon>
        <taxon>Fungi</taxon>
        <taxon>Dikarya</taxon>
        <taxon>Ascomycota</taxon>
        <taxon>Pezizomycotina</taxon>
        <taxon>Dothideomycetes</taxon>
        <taxon>Dothideomycetidae</taxon>
        <taxon>Mycosphaerellales</taxon>
        <taxon>Mycosphaerellaceae</taxon>
        <taxon>Pseudocercospora</taxon>
    </lineage>
</organism>
<feature type="domain" description="Major facilitator superfamily (MFS) profile" evidence="7">
    <location>
        <begin position="116"/>
        <end position="604"/>
    </location>
</feature>
<comment type="subcellular location">
    <subcellularLocation>
        <location evidence="1">Membrane</location>
        <topology evidence="1">Multi-pass membrane protein</topology>
    </subcellularLocation>
</comment>
<feature type="transmembrane region" description="Helical" evidence="6">
    <location>
        <begin position="269"/>
        <end position="290"/>
    </location>
</feature>
<evidence type="ECO:0000313" key="8">
    <source>
        <dbReference type="EMBL" id="KXT07096.1"/>
    </source>
</evidence>
<feature type="compositionally biased region" description="Basic and acidic residues" evidence="5">
    <location>
        <begin position="61"/>
        <end position="78"/>
    </location>
</feature>
<feature type="compositionally biased region" description="Polar residues" evidence="5">
    <location>
        <begin position="1"/>
        <end position="23"/>
    </location>
</feature>
<dbReference type="SUPFAM" id="SSF103473">
    <property type="entry name" value="MFS general substrate transporter"/>
    <property type="match status" value="1"/>
</dbReference>
<sequence>MTVTTTVADQNEQRTEPSSLQSDQSRHGSDTETVPQSAHSTPNDNQSASGNQTFTENNEDSYTKEGASETSTHNEKVTSLKSQASTDNDKDLQNKPEASDKSSSTQPPQSGASVLLTLAICLVVFLNSLDRTVLTTAVPKITDDFHSIKDIGWYASAFMFANSCLLLPLGKIYTFYSPKWVYLICIGVFEMGSLICGLAPSSAVFIGGRAIAGAGAAGTVVGGYTLLFCVLPLHKRPWYNGVIGGVMGVSAATGPLIGGAFTTSVSWRWCFLVNLPIGGIAMLIVVLFLRPPPAVQAGLNVRQQLALLDLLGESLLIPSMICLILALHWGGAQYRWSDGRVIAVLVTFAVTLVAFGLVQMLYPDTATIPPRLAKNRSIMAGMIFEACISATLMVFLWCIPLWFQNIKDATAMRSGINTIPILISFCTGSVVSGLVVGRIGYYTPVAIVGSAITATGAGLIVLWKTTTSVVETSGYQIVLGLGLGLGFQQGSMAAQTVLLPSDIPTGLAIMNIIQQLSGAVFVCIGYNLLKTSLIHKLGAVVHDYINPQLIINTGATEFRRLVPQQDLPRALAAYNSALRQAFLLGFIVACTSALGSCLLEWRSVKGDQGPKKENVQAEEVSSRKY</sequence>